<proteinExistence type="predicted"/>
<sequence length="330" mass="35238">MDMKHKVLGIVLGVEGAACVLFGILQTSFSSGFTAAMAFPFEQLGLLLRMLSLSGGAGNAAALLIYGAAALLPLLILFILSRKRELQREDGLLALLSVVLFPVLYFMTNPGMIGSLFGGALGGSGGAGLAVGKAVLGGTVYSLVCGYFVLRLLRLCFESSTVRLQHYMMVLLSLLTVVFVYLIFGASFRELLHSLADLKAGNNGNEHLLGVSYAFLALQFAVNALPYIFDVLVAFAALRLLEDMGADRYSAESVEGADRLARLCGTALAATVLSSIAFNLLQLLFAQKLLVISSSVQIPVFSLAFVLAVLLVARFMEENKGLKDDNDMFI</sequence>
<feature type="transmembrane region" description="Helical" evidence="1">
    <location>
        <begin position="60"/>
        <end position="80"/>
    </location>
</feature>
<dbReference type="Proteomes" id="UP000001946">
    <property type="component" value="Chromosome"/>
</dbReference>
<keyword evidence="1" id="KW-0472">Membrane</keyword>
<dbReference type="STRING" id="138119.DSY0552"/>
<dbReference type="eggNOG" id="ENOG502ZCMT">
    <property type="taxonomic scope" value="Bacteria"/>
</dbReference>
<feature type="transmembrane region" description="Helical" evidence="1">
    <location>
        <begin position="7"/>
        <end position="40"/>
    </location>
</feature>
<keyword evidence="1" id="KW-1133">Transmembrane helix</keyword>
<dbReference type="AlphaFoldDB" id="Q250F1"/>
<keyword evidence="3" id="KW-1185">Reference proteome</keyword>
<evidence type="ECO:0000313" key="2">
    <source>
        <dbReference type="EMBL" id="BAE82341.1"/>
    </source>
</evidence>
<feature type="transmembrane region" description="Helical" evidence="1">
    <location>
        <begin position="170"/>
        <end position="188"/>
    </location>
</feature>
<evidence type="ECO:0008006" key="4">
    <source>
        <dbReference type="Google" id="ProtNLM"/>
    </source>
</evidence>
<feature type="transmembrane region" description="Helical" evidence="1">
    <location>
        <begin position="291"/>
        <end position="313"/>
    </location>
</feature>
<accession>Q250F1</accession>
<feature type="transmembrane region" description="Helical" evidence="1">
    <location>
        <begin position="128"/>
        <end position="150"/>
    </location>
</feature>
<organism evidence="2 3">
    <name type="scientific">Desulfitobacterium hafniense (strain Y51)</name>
    <dbReference type="NCBI Taxonomy" id="138119"/>
    <lineage>
        <taxon>Bacteria</taxon>
        <taxon>Bacillati</taxon>
        <taxon>Bacillota</taxon>
        <taxon>Clostridia</taxon>
        <taxon>Eubacteriales</taxon>
        <taxon>Desulfitobacteriaceae</taxon>
        <taxon>Desulfitobacterium</taxon>
    </lineage>
</organism>
<evidence type="ECO:0000256" key="1">
    <source>
        <dbReference type="SAM" id="Phobius"/>
    </source>
</evidence>
<reference evidence="2 3" key="1">
    <citation type="journal article" date="2006" name="J. Bacteriol.">
        <title>Complete genome sequence of the dehalorespiring bacterium Desulfitobacterium hafniense Y51 and comparison with Dehalococcoides ethenogenes 195.</title>
        <authorList>
            <person name="Nonaka H."/>
            <person name="Keresztes G."/>
            <person name="Shinoda Y."/>
            <person name="Ikenaga Y."/>
            <person name="Abe M."/>
            <person name="Naito K."/>
            <person name="Inatomi K."/>
            <person name="Furukawa K."/>
            <person name="Inui M."/>
            <person name="Yukawa H."/>
        </authorList>
    </citation>
    <scope>NUCLEOTIDE SEQUENCE [LARGE SCALE GENOMIC DNA]</scope>
    <source>
        <strain evidence="2 3">Y51</strain>
    </source>
</reference>
<protein>
    <recommendedName>
        <fullName evidence="4">DUF2975 domain-containing protein</fullName>
    </recommendedName>
</protein>
<gene>
    <name evidence="2" type="ordered locus">DSY0552</name>
</gene>
<feature type="transmembrane region" description="Helical" evidence="1">
    <location>
        <begin position="92"/>
        <end position="108"/>
    </location>
</feature>
<name>Q250F1_DESHY</name>
<dbReference type="KEGG" id="dsy:DSY0552"/>
<feature type="transmembrane region" description="Helical" evidence="1">
    <location>
        <begin position="262"/>
        <end position="285"/>
    </location>
</feature>
<dbReference type="EMBL" id="AP008230">
    <property type="protein sequence ID" value="BAE82341.1"/>
    <property type="molecule type" value="Genomic_DNA"/>
</dbReference>
<feature type="transmembrane region" description="Helical" evidence="1">
    <location>
        <begin position="208"/>
        <end position="241"/>
    </location>
</feature>
<evidence type="ECO:0000313" key="3">
    <source>
        <dbReference type="Proteomes" id="UP000001946"/>
    </source>
</evidence>
<dbReference type="HOGENOM" id="CLU_862509_0_0_9"/>
<keyword evidence="1" id="KW-0812">Transmembrane</keyword>